<proteinExistence type="predicted"/>
<dbReference type="Proteomes" id="UP000316921">
    <property type="component" value="Chromosome"/>
</dbReference>
<reference evidence="2 3" key="1">
    <citation type="submission" date="2019-02" db="EMBL/GenBank/DDBJ databases">
        <title>Deep-cultivation of Planctomycetes and their phenomic and genomic characterization uncovers novel biology.</title>
        <authorList>
            <person name="Wiegand S."/>
            <person name="Jogler M."/>
            <person name="Boedeker C."/>
            <person name="Pinto D."/>
            <person name="Vollmers J."/>
            <person name="Rivas-Marin E."/>
            <person name="Kohn T."/>
            <person name="Peeters S.H."/>
            <person name="Heuer A."/>
            <person name="Rast P."/>
            <person name="Oberbeckmann S."/>
            <person name="Bunk B."/>
            <person name="Jeske O."/>
            <person name="Meyerdierks A."/>
            <person name="Storesund J.E."/>
            <person name="Kallscheuer N."/>
            <person name="Luecker S."/>
            <person name="Lage O.M."/>
            <person name="Pohl T."/>
            <person name="Merkel B.J."/>
            <person name="Hornburger P."/>
            <person name="Mueller R.-W."/>
            <person name="Bruemmer F."/>
            <person name="Labrenz M."/>
            <person name="Spormann A.M."/>
            <person name="Op den Camp H."/>
            <person name="Overmann J."/>
            <person name="Amann R."/>
            <person name="Jetten M.S.M."/>
            <person name="Mascher T."/>
            <person name="Medema M.H."/>
            <person name="Devos D.P."/>
            <person name="Kaster A.-K."/>
            <person name="Ovreas L."/>
            <person name="Rohde M."/>
            <person name="Galperin M.Y."/>
            <person name="Jogler C."/>
        </authorList>
    </citation>
    <scope>NUCLEOTIDE SEQUENCE [LARGE SCALE GENOMIC DNA]</scope>
    <source>
        <strain evidence="2 3">Pla133</strain>
    </source>
</reference>
<keyword evidence="1" id="KW-0732">Signal</keyword>
<name>A0A518BQ13_9BACT</name>
<dbReference type="KEGG" id="pbap:Pla133_41800"/>
<sequence precursor="true">MGALLLAGLLALAPMAFDDSTMPPIGVVGGSGISAETLAGIESVVPLEPGERVLFFYSAGLFSYGEDGNLLTDRRVVSWTEEDGQPQVVAYPWNELMAVAVEDEGNWLMDAIFAVEAFDGTIFYLAFAADEGLQEDALRELRSRIDAAKK</sequence>
<keyword evidence="3" id="KW-1185">Reference proteome</keyword>
<evidence type="ECO:0000313" key="3">
    <source>
        <dbReference type="Proteomes" id="UP000316921"/>
    </source>
</evidence>
<evidence type="ECO:0000256" key="1">
    <source>
        <dbReference type="SAM" id="SignalP"/>
    </source>
</evidence>
<evidence type="ECO:0000313" key="2">
    <source>
        <dbReference type="EMBL" id="QDU69064.1"/>
    </source>
</evidence>
<protein>
    <recommendedName>
        <fullName evidence="4">Bacterial Pleckstrin homology domain-containing protein</fullName>
    </recommendedName>
</protein>
<dbReference type="AlphaFoldDB" id="A0A518BQ13"/>
<gene>
    <name evidence="2" type="ORF">Pla133_41800</name>
</gene>
<dbReference type="EMBL" id="CP036287">
    <property type="protein sequence ID" value="QDU69064.1"/>
    <property type="molecule type" value="Genomic_DNA"/>
</dbReference>
<feature type="signal peptide" evidence="1">
    <location>
        <begin position="1"/>
        <end position="18"/>
    </location>
</feature>
<organism evidence="2 3">
    <name type="scientific">Engelhardtia mirabilis</name>
    <dbReference type="NCBI Taxonomy" id="2528011"/>
    <lineage>
        <taxon>Bacteria</taxon>
        <taxon>Pseudomonadati</taxon>
        <taxon>Planctomycetota</taxon>
        <taxon>Planctomycetia</taxon>
        <taxon>Planctomycetia incertae sedis</taxon>
        <taxon>Engelhardtia</taxon>
    </lineage>
</organism>
<feature type="chain" id="PRO_5021819025" description="Bacterial Pleckstrin homology domain-containing protein" evidence="1">
    <location>
        <begin position="19"/>
        <end position="150"/>
    </location>
</feature>
<evidence type="ECO:0008006" key="4">
    <source>
        <dbReference type="Google" id="ProtNLM"/>
    </source>
</evidence>
<accession>A0A518BQ13</accession>